<reference evidence="2 3" key="1">
    <citation type="submission" date="2024-04" db="EMBL/GenBank/DDBJ databases">
        <title>Human intestinal bacterial collection.</title>
        <authorList>
            <person name="Pauvert C."/>
            <person name="Hitch T.C.A."/>
            <person name="Clavel T."/>
        </authorList>
    </citation>
    <scope>NUCLEOTIDE SEQUENCE [LARGE SCALE GENOMIC DNA]</scope>
    <source>
        <strain evidence="2 3">CLA-KB-H42</strain>
    </source>
</reference>
<keyword evidence="3" id="KW-1185">Reference proteome</keyword>
<proteinExistence type="predicted"/>
<feature type="compositionally biased region" description="Basic and acidic residues" evidence="1">
    <location>
        <begin position="168"/>
        <end position="177"/>
    </location>
</feature>
<feature type="compositionally biased region" description="Low complexity" evidence="1">
    <location>
        <begin position="194"/>
        <end position="207"/>
    </location>
</feature>
<evidence type="ECO:0000256" key="1">
    <source>
        <dbReference type="SAM" id="MobiDB-lite"/>
    </source>
</evidence>
<evidence type="ECO:0000313" key="3">
    <source>
        <dbReference type="Proteomes" id="UP001487305"/>
    </source>
</evidence>
<comment type="caution">
    <text evidence="2">The sequence shown here is derived from an EMBL/GenBank/DDBJ whole genome shotgun (WGS) entry which is preliminary data.</text>
</comment>
<dbReference type="Gene3D" id="2.30.30.240">
    <property type="entry name" value="PRC-barrel domain"/>
    <property type="match status" value="1"/>
</dbReference>
<organism evidence="2 3">
    <name type="scientific">Raoultibacter massiliensis</name>
    <dbReference type="NCBI Taxonomy" id="1852371"/>
    <lineage>
        <taxon>Bacteria</taxon>
        <taxon>Bacillati</taxon>
        <taxon>Actinomycetota</taxon>
        <taxon>Coriobacteriia</taxon>
        <taxon>Eggerthellales</taxon>
        <taxon>Eggerthellaceae</taxon>
        <taxon>Raoultibacter</taxon>
    </lineage>
</organism>
<dbReference type="InterPro" id="IPR011033">
    <property type="entry name" value="PRC_barrel-like_sf"/>
</dbReference>
<feature type="region of interest" description="Disordered" evidence="1">
    <location>
        <begin position="153"/>
        <end position="217"/>
    </location>
</feature>
<evidence type="ECO:0000313" key="2">
    <source>
        <dbReference type="EMBL" id="MEQ3363096.1"/>
    </source>
</evidence>
<gene>
    <name evidence="2" type="ORF">AAA083_08920</name>
</gene>
<feature type="compositionally biased region" description="Acidic residues" evidence="1">
    <location>
        <begin position="178"/>
        <end position="188"/>
    </location>
</feature>
<dbReference type="RefSeq" id="WP_349227497.1">
    <property type="nucleotide sequence ID" value="NZ_JBBNOP010000006.1"/>
</dbReference>
<evidence type="ECO:0008006" key="4">
    <source>
        <dbReference type="Google" id="ProtNLM"/>
    </source>
</evidence>
<sequence>METNESIVTKGVVSIGDRKQIGTVKGVVIDCDTCGVSHYIVSSASTNSSLVLPFEKSVAVGDTFLTIQTRDDFLSTTDPAARTLACEGYDLVGVTMYSRAGNQLGTIRGFEFDTTFGTVTKIDLGDGATFDKEAFVFFAPEFVFVDDGTKTDSDLRAAAPSDAEGEPAAEKEPREPEAVEVVEEVGETEEAKAEPISAEPEAAPKAEPVVDQPEETDSDAELKAFLLGKVLNERVVSTDGDFVIEAGEKITEKVLDDAQKSDALLLLTMSVDE</sequence>
<name>A0ABV1JFG7_9ACTN</name>
<accession>A0ABV1JFG7</accession>
<dbReference type="EMBL" id="JBBNOP010000006">
    <property type="protein sequence ID" value="MEQ3363096.1"/>
    <property type="molecule type" value="Genomic_DNA"/>
</dbReference>
<dbReference type="SUPFAM" id="SSF50346">
    <property type="entry name" value="PRC-barrel domain"/>
    <property type="match status" value="1"/>
</dbReference>
<dbReference type="Proteomes" id="UP001487305">
    <property type="component" value="Unassembled WGS sequence"/>
</dbReference>
<protein>
    <recommendedName>
        <fullName evidence="4">PRC-barrel domain-containing protein</fullName>
    </recommendedName>
</protein>